<sequence>MDRTPPFLAEDWDSRPFFKTSGTSDDTRTYITSFVATCSWRNCVSFRLNYPVVPKGKDRLCVILHAESTVGEAETLVVALCESAQEMLDIEPGGNKYGKIPSAAREKPEMMRHPLYPRSGKDREKEELLPYTVMG</sequence>
<evidence type="ECO:0000313" key="3">
    <source>
        <dbReference type="Proteomes" id="UP000253845"/>
    </source>
</evidence>
<proteinExistence type="predicted"/>
<accession>A0A370BS36</accession>
<feature type="region of interest" description="Disordered" evidence="1">
    <location>
        <begin position="95"/>
        <end position="119"/>
    </location>
</feature>
<dbReference type="AlphaFoldDB" id="A0A370BS36"/>
<protein>
    <submittedName>
        <fullName evidence="2">Uncharacterized protein</fullName>
    </submittedName>
</protein>
<gene>
    <name evidence="2" type="ORF">M747DRAFT_309333</name>
</gene>
<organism evidence="2 3">
    <name type="scientific">Aspergillus niger ATCC 13496</name>
    <dbReference type="NCBI Taxonomy" id="1353008"/>
    <lineage>
        <taxon>Eukaryota</taxon>
        <taxon>Fungi</taxon>
        <taxon>Dikarya</taxon>
        <taxon>Ascomycota</taxon>
        <taxon>Pezizomycotina</taxon>
        <taxon>Eurotiomycetes</taxon>
        <taxon>Eurotiomycetidae</taxon>
        <taxon>Eurotiales</taxon>
        <taxon>Aspergillaceae</taxon>
        <taxon>Aspergillus</taxon>
        <taxon>Aspergillus subgen. Circumdati</taxon>
    </lineage>
</organism>
<name>A0A370BS36_ASPNG</name>
<evidence type="ECO:0000256" key="1">
    <source>
        <dbReference type="SAM" id="MobiDB-lite"/>
    </source>
</evidence>
<evidence type="ECO:0000313" key="2">
    <source>
        <dbReference type="EMBL" id="RDH16192.1"/>
    </source>
</evidence>
<reference evidence="2 3" key="1">
    <citation type="submission" date="2018-07" db="EMBL/GenBank/DDBJ databases">
        <title>Section-level genome sequencing of Aspergillus section Nigri to investigate inter- and intra-species variation.</title>
        <authorList>
            <consortium name="DOE Joint Genome Institute"/>
            <person name="Vesth T.C."/>
            <person name="Nybo J.L."/>
            <person name="Theobald S."/>
            <person name="Frisvad J.C."/>
            <person name="Larsen T.O."/>
            <person name="Nielsen K.F."/>
            <person name="Hoof J.B."/>
            <person name="Brandl J."/>
            <person name="Salamov A."/>
            <person name="Riley R."/>
            <person name="Gladden J.M."/>
            <person name="Phatale P."/>
            <person name="Nielsen M.T."/>
            <person name="Lyhne E.K."/>
            <person name="Kogle M.E."/>
            <person name="Strasser K."/>
            <person name="McDonnell E."/>
            <person name="Barry K."/>
            <person name="Clum A."/>
            <person name="Chen C."/>
            <person name="Nolan M."/>
            <person name="Sandor L."/>
            <person name="Kuo A."/>
            <person name="Lipzen A."/>
            <person name="Hainaut M."/>
            <person name="Drula E."/>
            <person name="Tsang A."/>
            <person name="Magnuson J.K."/>
            <person name="Henrissat B."/>
            <person name="Wiebenga A."/>
            <person name="Simmons B.A."/>
            <person name="Makela M.R."/>
            <person name="De vries R.P."/>
            <person name="Grigoriev I.V."/>
            <person name="Mortensen U.H."/>
            <person name="Baker S.E."/>
            <person name="Andersen M.R."/>
        </authorList>
    </citation>
    <scope>NUCLEOTIDE SEQUENCE [LARGE SCALE GENOMIC DNA]</scope>
    <source>
        <strain evidence="2 3">ATCC 13496</strain>
    </source>
</reference>
<dbReference type="Proteomes" id="UP000253845">
    <property type="component" value="Unassembled WGS sequence"/>
</dbReference>
<dbReference type="EMBL" id="KZ851941">
    <property type="protein sequence ID" value="RDH16192.1"/>
    <property type="molecule type" value="Genomic_DNA"/>
</dbReference>
<dbReference type="VEuPathDB" id="FungiDB:M747DRAFT_309333"/>